<dbReference type="EMBL" id="JAIXNE010000002">
    <property type="protein sequence ID" value="MCA6074669.1"/>
    <property type="molecule type" value="Genomic_DNA"/>
</dbReference>
<organism evidence="4 5">
    <name type="scientific">Fulvivirga sedimenti</name>
    <dbReference type="NCBI Taxonomy" id="2879465"/>
    <lineage>
        <taxon>Bacteria</taxon>
        <taxon>Pseudomonadati</taxon>
        <taxon>Bacteroidota</taxon>
        <taxon>Cytophagia</taxon>
        <taxon>Cytophagales</taxon>
        <taxon>Fulvivirgaceae</taxon>
        <taxon>Fulvivirga</taxon>
    </lineage>
</organism>
<keyword evidence="1" id="KW-0472">Membrane</keyword>
<evidence type="ECO:0000313" key="4">
    <source>
        <dbReference type="EMBL" id="MCA6076974.1"/>
    </source>
</evidence>
<evidence type="ECO:0000313" key="5">
    <source>
        <dbReference type="Proteomes" id="UP001139409"/>
    </source>
</evidence>
<sequence length="86" mass="9967">MSNGIGFAGLGKYLNDKSLNLLRRGKGAAQPDPYREDLRESNTNKTEYEKLITWQREKRREIIRIRLIIFSVLFLVLLAITALLVF</sequence>
<evidence type="ECO:0000313" key="2">
    <source>
        <dbReference type="EMBL" id="MCA6074669.1"/>
    </source>
</evidence>
<keyword evidence="1" id="KW-0812">Transmembrane</keyword>
<evidence type="ECO:0000313" key="3">
    <source>
        <dbReference type="EMBL" id="MCA6075846.1"/>
    </source>
</evidence>
<dbReference type="EMBL" id="JAIXNE010000003">
    <property type="protein sequence ID" value="MCA6075846.1"/>
    <property type="molecule type" value="Genomic_DNA"/>
</dbReference>
<dbReference type="Proteomes" id="UP001139409">
    <property type="component" value="Unassembled WGS sequence"/>
</dbReference>
<dbReference type="EMBL" id="JAIXNE010000004">
    <property type="protein sequence ID" value="MCA6076974.1"/>
    <property type="molecule type" value="Genomic_DNA"/>
</dbReference>
<accession>A0A9X1HRH9</accession>
<gene>
    <name evidence="2" type="ORF">LDX50_07295</name>
    <name evidence="3" type="ORF">LDX50_13265</name>
    <name evidence="4" type="ORF">LDX50_18985</name>
</gene>
<protein>
    <submittedName>
        <fullName evidence="4">Uncharacterized protein</fullName>
    </submittedName>
</protein>
<reference evidence="4" key="1">
    <citation type="submission" date="2021-09" db="EMBL/GenBank/DDBJ databases">
        <title>Fulvivirga sp. isolated from coastal sediment.</title>
        <authorList>
            <person name="Yu H."/>
        </authorList>
    </citation>
    <scope>NUCLEOTIDE SEQUENCE</scope>
    <source>
        <strain evidence="4">1062</strain>
    </source>
</reference>
<feature type="transmembrane region" description="Helical" evidence="1">
    <location>
        <begin position="65"/>
        <end position="85"/>
    </location>
</feature>
<proteinExistence type="predicted"/>
<keyword evidence="5" id="KW-1185">Reference proteome</keyword>
<dbReference type="AlphaFoldDB" id="A0A9X1HRH9"/>
<dbReference type="RefSeq" id="WP_225697782.1">
    <property type="nucleotide sequence ID" value="NZ_JAIXNE010000002.1"/>
</dbReference>
<comment type="caution">
    <text evidence="4">The sequence shown here is derived from an EMBL/GenBank/DDBJ whole genome shotgun (WGS) entry which is preliminary data.</text>
</comment>
<evidence type="ECO:0000256" key="1">
    <source>
        <dbReference type="SAM" id="Phobius"/>
    </source>
</evidence>
<keyword evidence="1" id="KW-1133">Transmembrane helix</keyword>
<name>A0A9X1HRH9_9BACT</name>